<feature type="domain" description="CobQ/CobB/MinD/ParA nucleotide binding" evidence="3">
    <location>
        <begin position="140"/>
        <end position="338"/>
    </location>
</feature>
<sequence>MDKSLSPIVITAIADSDFEGFVASTLYSQGWSVSFRALSTESLKEFINSNPSTDAILIFSPDLPGISQEILNSLKPLLHRILGFATASGLENKFFDVTSRPKGPLDLLEAIRGNIRAPMVRSPQVRAVKTKRAEIIAFGSLGNGSGCTTIAINFAFELAHLGKKVLLIDANHSAPAIAILLDKRNLNSPESWKQISENIYSIEITHENLEMIALKLIDAVQDFDCIVVDLGSVMYLRNILIDRRWSAQIAMWCCNSADQLNIVTGPGLLTQHRLRQFIGTLGKISISAKIGFLFNGKVRNRKGEREEELFMAAVTPLRSEFLYVLPDDFRGVAAAQNEQKPLGEVNERGSLRKAIVEIVSERVS</sequence>
<dbReference type="InterPro" id="IPR050625">
    <property type="entry name" value="ParA/MinD_ATPase"/>
</dbReference>
<dbReference type="Gene3D" id="3.40.50.300">
    <property type="entry name" value="P-loop containing nucleotide triphosphate hydrolases"/>
    <property type="match status" value="1"/>
</dbReference>
<organism evidence="4">
    <name type="scientific">freshwater metagenome</name>
    <dbReference type="NCBI Taxonomy" id="449393"/>
    <lineage>
        <taxon>unclassified sequences</taxon>
        <taxon>metagenomes</taxon>
        <taxon>ecological metagenomes</taxon>
    </lineage>
</organism>
<dbReference type="InterPro" id="IPR002586">
    <property type="entry name" value="CobQ/CobB/MinD/ParA_Nub-bd_dom"/>
</dbReference>
<keyword evidence="1" id="KW-0547">Nucleotide-binding</keyword>
<name>A0A6J7DIA1_9ZZZZ</name>
<dbReference type="GO" id="GO:0016887">
    <property type="term" value="F:ATP hydrolysis activity"/>
    <property type="evidence" value="ECO:0007669"/>
    <property type="project" value="TreeGrafter"/>
</dbReference>
<keyword evidence="2" id="KW-0067">ATP-binding</keyword>
<proteinExistence type="predicted"/>
<evidence type="ECO:0000259" key="3">
    <source>
        <dbReference type="Pfam" id="PF01656"/>
    </source>
</evidence>
<protein>
    <submittedName>
        <fullName evidence="4">Unannotated protein</fullName>
    </submittedName>
</protein>
<reference evidence="4" key="1">
    <citation type="submission" date="2020-05" db="EMBL/GenBank/DDBJ databases">
        <authorList>
            <person name="Chiriac C."/>
            <person name="Salcher M."/>
            <person name="Ghai R."/>
            <person name="Kavagutti S V."/>
        </authorList>
    </citation>
    <scope>NUCLEOTIDE SEQUENCE</scope>
</reference>
<dbReference type="EMBL" id="CAFBLW010000008">
    <property type="protein sequence ID" value="CAB4869270.1"/>
    <property type="molecule type" value="Genomic_DNA"/>
</dbReference>
<dbReference type="GO" id="GO:0009898">
    <property type="term" value="C:cytoplasmic side of plasma membrane"/>
    <property type="evidence" value="ECO:0007669"/>
    <property type="project" value="TreeGrafter"/>
</dbReference>
<dbReference type="InterPro" id="IPR027417">
    <property type="entry name" value="P-loop_NTPase"/>
</dbReference>
<dbReference type="PANTHER" id="PTHR43384">
    <property type="entry name" value="SEPTUM SITE-DETERMINING PROTEIN MIND HOMOLOG, CHLOROPLASTIC-RELATED"/>
    <property type="match status" value="1"/>
</dbReference>
<dbReference type="Pfam" id="PF01656">
    <property type="entry name" value="CbiA"/>
    <property type="match status" value="1"/>
</dbReference>
<dbReference type="AlphaFoldDB" id="A0A6J7DIA1"/>
<dbReference type="GO" id="GO:0005829">
    <property type="term" value="C:cytosol"/>
    <property type="evidence" value="ECO:0007669"/>
    <property type="project" value="TreeGrafter"/>
</dbReference>
<dbReference type="GO" id="GO:0005524">
    <property type="term" value="F:ATP binding"/>
    <property type="evidence" value="ECO:0007669"/>
    <property type="project" value="UniProtKB-KW"/>
</dbReference>
<dbReference type="SUPFAM" id="SSF52540">
    <property type="entry name" value="P-loop containing nucleoside triphosphate hydrolases"/>
    <property type="match status" value="1"/>
</dbReference>
<dbReference type="GO" id="GO:0051782">
    <property type="term" value="P:negative regulation of cell division"/>
    <property type="evidence" value="ECO:0007669"/>
    <property type="project" value="TreeGrafter"/>
</dbReference>
<accession>A0A6J7DIA1</accession>
<evidence type="ECO:0000256" key="2">
    <source>
        <dbReference type="ARBA" id="ARBA00022840"/>
    </source>
</evidence>
<evidence type="ECO:0000256" key="1">
    <source>
        <dbReference type="ARBA" id="ARBA00022741"/>
    </source>
</evidence>
<gene>
    <name evidence="4" type="ORF">UFOPK3461_00225</name>
</gene>
<dbReference type="PANTHER" id="PTHR43384:SF6">
    <property type="entry name" value="SEPTUM SITE-DETERMINING PROTEIN MIND HOMOLOG, CHLOROPLASTIC"/>
    <property type="match status" value="1"/>
</dbReference>
<evidence type="ECO:0000313" key="4">
    <source>
        <dbReference type="EMBL" id="CAB4869270.1"/>
    </source>
</evidence>